<dbReference type="Pfam" id="PF14017">
    <property type="entry name" value="DUF4233"/>
    <property type="match status" value="1"/>
</dbReference>
<dbReference type="EMBL" id="JACCFL010000001">
    <property type="protein sequence ID" value="NYJ24219.1"/>
    <property type="molecule type" value="Genomic_DNA"/>
</dbReference>
<reference evidence="2 3" key="1">
    <citation type="submission" date="2020-07" db="EMBL/GenBank/DDBJ databases">
        <title>Sequencing the genomes of 1000 actinobacteria strains.</title>
        <authorList>
            <person name="Klenk H.-P."/>
        </authorList>
    </citation>
    <scope>NUCLEOTIDE SEQUENCE [LARGE SCALE GENOMIC DNA]</scope>
    <source>
        <strain evidence="2 3">DSM 15165</strain>
    </source>
</reference>
<keyword evidence="1" id="KW-0472">Membrane</keyword>
<accession>A0A853CV86</accession>
<evidence type="ECO:0000313" key="3">
    <source>
        <dbReference type="Proteomes" id="UP000578352"/>
    </source>
</evidence>
<feature type="transmembrane region" description="Helical" evidence="1">
    <location>
        <begin position="21"/>
        <end position="41"/>
    </location>
</feature>
<protein>
    <submittedName>
        <fullName evidence="2">Membrane protein YdbS with pleckstrin-like domain</fullName>
    </submittedName>
</protein>
<keyword evidence="1" id="KW-1133">Transmembrane helix</keyword>
<evidence type="ECO:0000256" key="1">
    <source>
        <dbReference type="SAM" id="Phobius"/>
    </source>
</evidence>
<dbReference type="Proteomes" id="UP000578352">
    <property type="component" value="Unassembled WGS sequence"/>
</dbReference>
<keyword evidence="1" id="KW-0812">Transmembrane</keyword>
<feature type="transmembrane region" description="Helical" evidence="1">
    <location>
        <begin position="47"/>
        <end position="66"/>
    </location>
</feature>
<feature type="transmembrane region" description="Helical" evidence="1">
    <location>
        <begin position="73"/>
        <end position="89"/>
    </location>
</feature>
<sequence>MSDAQQPRPRRQRSLRESLGSIVLGFELIVVFLGALVLFGLNALPAWAALGGGALVVVLMIAAIGLMRNRAGVVLGWIVQALVVAAGFLQPAFFIVGAIFTAMWTYCMIVASRIDRNTTDRNNRTETR</sequence>
<comment type="caution">
    <text evidence="2">The sequence shown here is derived from an EMBL/GenBank/DDBJ whole genome shotgun (WGS) entry which is preliminary data.</text>
</comment>
<evidence type="ECO:0000313" key="2">
    <source>
        <dbReference type="EMBL" id="NYJ24219.1"/>
    </source>
</evidence>
<dbReference type="AlphaFoldDB" id="A0A853CV86"/>
<feature type="transmembrane region" description="Helical" evidence="1">
    <location>
        <begin position="95"/>
        <end position="114"/>
    </location>
</feature>
<dbReference type="InterPro" id="IPR025327">
    <property type="entry name" value="DUF4233"/>
</dbReference>
<proteinExistence type="predicted"/>
<organism evidence="2 3">
    <name type="scientific">Leifsonia shinshuensis</name>
    <dbReference type="NCBI Taxonomy" id="150026"/>
    <lineage>
        <taxon>Bacteria</taxon>
        <taxon>Bacillati</taxon>
        <taxon>Actinomycetota</taxon>
        <taxon>Actinomycetes</taxon>
        <taxon>Micrococcales</taxon>
        <taxon>Microbacteriaceae</taxon>
        <taxon>Leifsonia</taxon>
    </lineage>
</organism>
<name>A0A853CV86_9MICO</name>
<gene>
    <name evidence="2" type="ORF">HNR13_002506</name>
</gene>
<dbReference type="RefSeq" id="WP_343063542.1">
    <property type="nucleotide sequence ID" value="NZ_BAABEH010000001.1"/>
</dbReference>